<sequence length="262" mass="29292">MSEWQSADLDLDAYLARIGHEKVRPSAAALRSLHEAHVRSIPFENIDVLLGPHPGLKLKVIADKMVHRRRGGYCYEHSLLFAAALESLGFDVRRRMARVDPEKPSARTHMVVIVRVAGVDHLVDVGFGTGLVTAMPLVDGVEQEQNGWLHRITREGPLWTLWRHEHGEWVPLHATDDLPQHQIDYEVAHHYVSTHPKSPFTGQLVVMTRGDRLSRRLVGDELTTEHANGEVTKEPVPPAELDGVLRSLGVELNTTDLTTLLG</sequence>
<evidence type="ECO:0000256" key="2">
    <source>
        <dbReference type="RuleBase" id="RU003452"/>
    </source>
</evidence>
<comment type="caution">
    <text evidence="3">The sequence shown here is derived from an EMBL/GenBank/DDBJ whole genome shotgun (WGS) entry which is preliminary data.</text>
</comment>
<dbReference type="EMBL" id="JAGGMS010000001">
    <property type="protein sequence ID" value="MBP2179185.1"/>
    <property type="molecule type" value="Genomic_DNA"/>
</dbReference>
<dbReference type="PRINTS" id="PR01543">
    <property type="entry name" value="ANATRNSFRASE"/>
</dbReference>
<evidence type="ECO:0000313" key="3">
    <source>
        <dbReference type="EMBL" id="MBP2179185.1"/>
    </source>
</evidence>
<dbReference type="RefSeq" id="WP_209662939.1">
    <property type="nucleotide sequence ID" value="NZ_JAGGMS010000001.1"/>
</dbReference>
<dbReference type="Gene3D" id="2.40.128.150">
    <property type="entry name" value="Cysteine proteinases"/>
    <property type="match status" value="1"/>
</dbReference>
<keyword evidence="4" id="KW-1185">Reference proteome</keyword>
<gene>
    <name evidence="3" type="ORF">JOM49_000711</name>
</gene>
<dbReference type="InterPro" id="IPR001447">
    <property type="entry name" value="Arylamine_N-AcTrfase"/>
</dbReference>
<dbReference type="GO" id="GO:0046990">
    <property type="term" value="F:N-hydroxyarylamine O-acetyltransferase activity"/>
    <property type="evidence" value="ECO:0007669"/>
    <property type="project" value="UniProtKB-EC"/>
</dbReference>
<dbReference type="PANTHER" id="PTHR11786:SF0">
    <property type="entry name" value="ARYLAMINE N-ACETYLTRANSFERASE 4-RELATED"/>
    <property type="match status" value="1"/>
</dbReference>
<reference evidence="3 4" key="1">
    <citation type="submission" date="2021-03" db="EMBL/GenBank/DDBJ databases">
        <title>Sequencing the genomes of 1000 actinobacteria strains.</title>
        <authorList>
            <person name="Klenk H.-P."/>
        </authorList>
    </citation>
    <scope>NUCLEOTIDE SEQUENCE [LARGE SCALE GENOMIC DNA]</scope>
    <source>
        <strain evidence="3 4">DSM 45510</strain>
    </source>
</reference>
<proteinExistence type="inferred from homology"/>
<comment type="similarity">
    <text evidence="1 2">Belongs to the arylamine N-acetyltransferase family.</text>
</comment>
<keyword evidence="3" id="KW-0012">Acyltransferase</keyword>
<evidence type="ECO:0000256" key="1">
    <source>
        <dbReference type="ARBA" id="ARBA00006547"/>
    </source>
</evidence>
<accession>A0ABS4PIJ5</accession>
<dbReference type="PANTHER" id="PTHR11786">
    <property type="entry name" value="N-HYDROXYARYLAMINE O-ACETYLTRANSFERASE"/>
    <property type="match status" value="1"/>
</dbReference>
<dbReference type="Gene3D" id="3.30.2140.10">
    <property type="entry name" value="Arylamine N-acetyltransferase"/>
    <property type="match status" value="1"/>
</dbReference>
<dbReference type="SUPFAM" id="SSF54001">
    <property type="entry name" value="Cysteine proteinases"/>
    <property type="match status" value="1"/>
</dbReference>
<dbReference type="Proteomes" id="UP000741013">
    <property type="component" value="Unassembled WGS sequence"/>
</dbReference>
<dbReference type="EC" id="2.3.1.118" evidence="3"/>
<name>A0ABS4PIJ5_9PSEU</name>
<dbReference type="Pfam" id="PF00797">
    <property type="entry name" value="Acetyltransf_2"/>
    <property type="match status" value="1"/>
</dbReference>
<protein>
    <submittedName>
        <fullName evidence="3">N-hydroxyarylamine O-acetyltransferase</fullName>
        <ecNumber evidence="3">2.3.1.118</ecNumber>
    </submittedName>
</protein>
<organism evidence="3 4">
    <name type="scientific">Amycolatopsis magusensis</name>
    <dbReference type="NCBI Taxonomy" id="882444"/>
    <lineage>
        <taxon>Bacteria</taxon>
        <taxon>Bacillati</taxon>
        <taxon>Actinomycetota</taxon>
        <taxon>Actinomycetes</taxon>
        <taxon>Pseudonocardiales</taxon>
        <taxon>Pseudonocardiaceae</taxon>
        <taxon>Amycolatopsis</taxon>
    </lineage>
</organism>
<evidence type="ECO:0000313" key="4">
    <source>
        <dbReference type="Proteomes" id="UP000741013"/>
    </source>
</evidence>
<keyword evidence="3" id="KW-0808">Transferase</keyword>
<dbReference type="InterPro" id="IPR038765">
    <property type="entry name" value="Papain-like_cys_pep_sf"/>
</dbReference>